<sequence length="361" mass="39423">MMKVMSTLRLILFVIVALLNDGRRYLVSSLQFEYPDFRNHSLITLVQEGSWYQGDNPIIVDSAVWLTPLITSSDTNLGRMIYSNPVSLVRHSLGNGKNSSASFNTSFSFQIVCTTGYGKCGSGMAFFISTSKQAPKDSFGAGLGLYNYNNTVENGSRPYYVFALEFDTIQSATFPDAPATHIGIDLNSLVSERYVVSAPGSAHPELYLDKNYTFTVWIQYDADLTLLQIWMTNHTVRPPQPIFQLQLDLANVLQNDDPLYVGFSASNIYAMEVGVQGNVIYSWNFSSAELPPVATKNPPKNPPKNPLVQTAPARAPDANAPAEIPEKSGLGNSSKSSPPNVVGIVKIVAVSSLLVFCLGTL</sequence>
<feature type="signal peptide" evidence="4">
    <location>
        <begin position="1"/>
        <end position="22"/>
    </location>
</feature>
<reference evidence="6" key="1">
    <citation type="submission" date="2021-08" db="EMBL/GenBank/DDBJ databases">
        <title>WGS assembly of Ceratopteris richardii.</title>
        <authorList>
            <person name="Marchant D.B."/>
            <person name="Chen G."/>
            <person name="Jenkins J."/>
            <person name="Shu S."/>
            <person name="Leebens-Mack J."/>
            <person name="Grimwood J."/>
            <person name="Schmutz J."/>
            <person name="Soltis P."/>
            <person name="Soltis D."/>
            <person name="Chen Z.-H."/>
        </authorList>
    </citation>
    <scope>NUCLEOTIDE SEQUENCE</scope>
    <source>
        <strain evidence="6">Whitten #5841</strain>
        <tissue evidence="6">Leaf</tissue>
    </source>
</reference>
<dbReference type="InterPro" id="IPR001220">
    <property type="entry name" value="Legume_lectin_dom"/>
</dbReference>
<dbReference type="SUPFAM" id="SSF49899">
    <property type="entry name" value="Concanavalin A-like lectins/glucanases"/>
    <property type="match status" value="1"/>
</dbReference>
<dbReference type="PANTHER" id="PTHR32401">
    <property type="entry name" value="CONCANAVALIN A-LIKE LECTIN FAMILY PROTEIN"/>
    <property type="match status" value="1"/>
</dbReference>
<dbReference type="EMBL" id="CM035420">
    <property type="protein sequence ID" value="KAH7404604.1"/>
    <property type="molecule type" value="Genomic_DNA"/>
</dbReference>
<accession>A0A8T2T3B2</accession>
<feature type="domain" description="Legume lectin" evidence="5">
    <location>
        <begin position="29"/>
        <end position="294"/>
    </location>
</feature>
<evidence type="ECO:0000313" key="7">
    <source>
        <dbReference type="Proteomes" id="UP000825935"/>
    </source>
</evidence>
<dbReference type="OMA" id="WVEYDAF"/>
<keyword evidence="7" id="KW-1185">Reference proteome</keyword>
<proteinExistence type="inferred from homology"/>
<keyword evidence="2" id="KW-0430">Lectin</keyword>
<keyword evidence="4" id="KW-0732">Signal</keyword>
<dbReference type="Pfam" id="PF00139">
    <property type="entry name" value="Lectin_legB"/>
    <property type="match status" value="1"/>
</dbReference>
<dbReference type="AlphaFoldDB" id="A0A8T2T3B2"/>
<gene>
    <name evidence="6" type="ORF">KP509_15G034000</name>
</gene>
<dbReference type="PANTHER" id="PTHR32401:SF48">
    <property type="entry name" value="LEGUME LECTIN DOMAIN-CONTAINING PROTEIN"/>
    <property type="match status" value="1"/>
</dbReference>
<evidence type="ECO:0000256" key="3">
    <source>
        <dbReference type="SAM" id="MobiDB-lite"/>
    </source>
</evidence>
<feature type="compositionally biased region" description="Low complexity" evidence="3">
    <location>
        <begin position="311"/>
        <end position="322"/>
    </location>
</feature>
<comment type="similarity">
    <text evidence="1">Belongs to the leguminous lectin family.</text>
</comment>
<dbReference type="Gene3D" id="2.60.120.200">
    <property type="match status" value="1"/>
</dbReference>
<evidence type="ECO:0000313" key="6">
    <source>
        <dbReference type="EMBL" id="KAH7404604.1"/>
    </source>
</evidence>
<protein>
    <recommendedName>
        <fullName evidence="5">Legume lectin domain-containing protein</fullName>
    </recommendedName>
</protein>
<evidence type="ECO:0000256" key="2">
    <source>
        <dbReference type="ARBA" id="ARBA00022734"/>
    </source>
</evidence>
<feature type="chain" id="PRO_5035793406" description="Legume lectin domain-containing protein" evidence="4">
    <location>
        <begin position="23"/>
        <end position="361"/>
    </location>
</feature>
<comment type="caution">
    <text evidence="6">The sequence shown here is derived from an EMBL/GenBank/DDBJ whole genome shotgun (WGS) entry which is preliminary data.</text>
</comment>
<dbReference type="InterPro" id="IPR050258">
    <property type="entry name" value="Leguminous_Lectin"/>
</dbReference>
<dbReference type="OrthoDB" id="2019747at2759"/>
<evidence type="ECO:0000256" key="1">
    <source>
        <dbReference type="ARBA" id="ARBA00007606"/>
    </source>
</evidence>
<feature type="region of interest" description="Disordered" evidence="3">
    <location>
        <begin position="294"/>
        <end position="337"/>
    </location>
</feature>
<evidence type="ECO:0000256" key="4">
    <source>
        <dbReference type="SAM" id="SignalP"/>
    </source>
</evidence>
<dbReference type="InterPro" id="IPR013320">
    <property type="entry name" value="ConA-like_dom_sf"/>
</dbReference>
<dbReference type="Proteomes" id="UP000825935">
    <property type="component" value="Chromosome 15"/>
</dbReference>
<dbReference type="GO" id="GO:0030246">
    <property type="term" value="F:carbohydrate binding"/>
    <property type="evidence" value="ECO:0007669"/>
    <property type="project" value="UniProtKB-KW"/>
</dbReference>
<name>A0A8T2T3B2_CERRI</name>
<organism evidence="6 7">
    <name type="scientific">Ceratopteris richardii</name>
    <name type="common">Triangle waterfern</name>
    <dbReference type="NCBI Taxonomy" id="49495"/>
    <lineage>
        <taxon>Eukaryota</taxon>
        <taxon>Viridiplantae</taxon>
        <taxon>Streptophyta</taxon>
        <taxon>Embryophyta</taxon>
        <taxon>Tracheophyta</taxon>
        <taxon>Polypodiopsida</taxon>
        <taxon>Polypodiidae</taxon>
        <taxon>Polypodiales</taxon>
        <taxon>Pteridineae</taxon>
        <taxon>Pteridaceae</taxon>
        <taxon>Parkerioideae</taxon>
        <taxon>Ceratopteris</taxon>
    </lineage>
</organism>
<dbReference type="CDD" id="cd06899">
    <property type="entry name" value="lectin_legume_LecRK_Arcelin_ConA"/>
    <property type="match status" value="1"/>
</dbReference>
<evidence type="ECO:0000259" key="5">
    <source>
        <dbReference type="Pfam" id="PF00139"/>
    </source>
</evidence>